<evidence type="ECO:0000313" key="1">
    <source>
        <dbReference type="EMBL" id="GEP54654.1"/>
    </source>
</evidence>
<comment type="caution">
    <text evidence="1">The sequence shown here is derived from an EMBL/GenBank/DDBJ whole genome shotgun (WGS) entry which is preliminary data.</text>
</comment>
<dbReference type="Proteomes" id="UP000321058">
    <property type="component" value="Unassembled WGS sequence"/>
</dbReference>
<dbReference type="EMBL" id="BKAJ01000031">
    <property type="protein sequence ID" value="GEP54654.1"/>
    <property type="molecule type" value="Genomic_DNA"/>
</dbReference>
<name>A0A512N6P1_9HYPH</name>
<reference evidence="1 2" key="1">
    <citation type="submission" date="2019-07" db="EMBL/GenBank/DDBJ databases">
        <title>Whole genome shotgun sequence of Reyranella soli NBRC 108950.</title>
        <authorList>
            <person name="Hosoyama A."/>
            <person name="Uohara A."/>
            <person name="Ohji S."/>
            <person name="Ichikawa N."/>
        </authorList>
    </citation>
    <scope>NUCLEOTIDE SEQUENCE [LARGE SCALE GENOMIC DNA]</scope>
    <source>
        <strain evidence="1 2">NBRC 108950</strain>
    </source>
</reference>
<evidence type="ECO:0000313" key="2">
    <source>
        <dbReference type="Proteomes" id="UP000321058"/>
    </source>
</evidence>
<proteinExistence type="predicted"/>
<accession>A0A512N6P1</accession>
<gene>
    <name evidence="1" type="ORF">RSO01_18200</name>
</gene>
<dbReference type="AlphaFoldDB" id="A0A512N6P1"/>
<protein>
    <submittedName>
        <fullName evidence="1">Uncharacterized protein</fullName>
    </submittedName>
</protein>
<organism evidence="1 2">
    <name type="scientific">Reyranella soli</name>
    <dbReference type="NCBI Taxonomy" id="1230389"/>
    <lineage>
        <taxon>Bacteria</taxon>
        <taxon>Pseudomonadati</taxon>
        <taxon>Pseudomonadota</taxon>
        <taxon>Alphaproteobacteria</taxon>
        <taxon>Hyphomicrobiales</taxon>
        <taxon>Reyranellaceae</taxon>
        <taxon>Reyranella</taxon>
    </lineage>
</organism>
<sequence length="131" mass="13904">MTAMPALTGVAPYKRNTGCCVAGASMGRKNYLAQDGGRALDRIVGRQRVVGSRGGPPIAGVSWSVKSRKEIALRDDNGIDRGNDLSYNASCPRPWLMPPVSACVPFARRGSANCGNCANLRVRKDPSLRSG</sequence>
<keyword evidence="2" id="KW-1185">Reference proteome</keyword>